<dbReference type="EMBL" id="JMCC02000093">
    <property type="protein sequence ID" value="KIG13527.1"/>
    <property type="molecule type" value="Genomic_DNA"/>
</dbReference>
<protein>
    <submittedName>
        <fullName evidence="9">Cobalt-zinc-cadmium resistance protein CzcA</fullName>
    </submittedName>
</protein>
<name>A0A0C2D046_9BACT</name>
<dbReference type="RefSeq" id="WP_052555531.1">
    <property type="nucleotide sequence ID" value="NZ_JMCC02000093.1"/>
</dbReference>
<sequence>MLERVVAFAVNRWLLVLGVTLIVAIYGWQCFRALPVEAFPDVTDPMVEVVGIYPGQAAEEVEQRVTIELERSLAGTPGLIDLRSVSVFGLSLVSLTFNEQYSSFQLRTMVAERLAQVELPESAYAEMGPQATPVGQIYRYTVRGPRSLRELRSVQQFTIEPRLRAVPGVADVVTFGGYERRYVVRVDPDRLAAYGISAVEIHDALARSNRNAGGGYVGVGGQEFVVRGLGVATTPEQLGLAVVREIEGVPVRVMDVADIVEGSTPRRGAVGLDRVDDVVEGIVFLRRGENPSEVLDALRDRINQLNREVLPDEVEIVPFYDRQELVDATLETVGKNLAEGLLLVLLVVYLFLRNGRAVLIVAIVIPLSMLSAFIGLHAMGLSANLISLGAIDFGILVDGAVIVIEATLHALPKPRPAGVKREEVLRRTVVGVARPVFFSLLIIMVALTPIFTLERVEGRIFAPMAFTYGFALLGALVAALVVVPALESALMSDRVESREPRWLAALGRGYVRALRAANRRRLTVLAILPLATVALLGSARDIGSEFLPELNEGGFYITSVFPSTISLDETGGHVSEIRERILTVPEVRGVLSHIGRPEDATQAEGPNNAEFFVKLAREREWRPGVDRKVLEDEIRAALAPIPGVQHNFSQPITDRVFETISGIIGQVVVKVHGDDIEQLTHTAEEVRAALAEVEGVTDLALYQAGSIPQLRIDIDREELARRGLTIDDVQTTVSIALGGAIATELWNGSQRYSVALALPQGVRADPGALARLTITQTNGPPIQLGDVAKLSTPLGRTSIWREDFSRFVAVKFNVRGRDLGSTVADVRETLEQLQMPEGVYPSLSGEFENKDRALKRLAITFPIAMLAICGLLFANFGRARPVLCLIAFLPVALAGAVAGLNMSGENFSVSGAVGCIALLGQLVLAGVIICSAIDRRAAEGVGPERAMLEGARAAFRPVLLTCSLALLGLVPAALAHGMGSETQRPFAIAIVAGLLTVTPALMLLLPLLYGGGRPSSIADSTTRPRLDP</sequence>
<feature type="transmembrane region" description="Helical" evidence="8">
    <location>
        <begin position="986"/>
        <end position="1009"/>
    </location>
</feature>
<dbReference type="Gene3D" id="1.20.1640.10">
    <property type="entry name" value="Multidrug efflux transporter AcrB transmembrane domain"/>
    <property type="match status" value="2"/>
</dbReference>
<evidence type="ECO:0000256" key="3">
    <source>
        <dbReference type="ARBA" id="ARBA00022448"/>
    </source>
</evidence>
<dbReference type="PANTHER" id="PTHR32063:SF12">
    <property type="entry name" value="CATION EFFLUX SYSTEM PROTEIN"/>
    <property type="match status" value="1"/>
</dbReference>
<dbReference type="InterPro" id="IPR004763">
    <property type="entry name" value="CusA-like"/>
</dbReference>
<keyword evidence="3" id="KW-0813">Transport</keyword>
<feature type="transmembrane region" description="Helical" evidence="8">
    <location>
        <begin position="465"/>
        <end position="486"/>
    </location>
</feature>
<evidence type="ECO:0000256" key="5">
    <source>
        <dbReference type="ARBA" id="ARBA00022692"/>
    </source>
</evidence>
<proteinExistence type="inferred from homology"/>
<dbReference type="Gene3D" id="3.30.70.1440">
    <property type="entry name" value="Multidrug efflux transporter AcrB pore domain"/>
    <property type="match status" value="1"/>
</dbReference>
<evidence type="ECO:0000256" key="1">
    <source>
        <dbReference type="ARBA" id="ARBA00004651"/>
    </source>
</evidence>
<dbReference type="Pfam" id="PF00873">
    <property type="entry name" value="ACR_tran"/>
    <property type="match status" value="1"/>
</dbReference>
<feature type="transmembrane region" description="Helical" evidence="8">
    <location>
        <begin position="522"/>
        <end position="539"/>
    </location>
</feature>
<dbReference type="PRINTS" id="PR00702">
    <property type="entry name" value="ACRIFLAVINRP"/>
</dbReference>
<dbReference type="NCBIfam" id="TIGR00914">
    <property type="entry name" value="2A0601"/>
    <property type="match status" value="1"/>
</dbReference>
<dbReference type="GO" id="GO:0005886">
    <property type="term" value="C:plasma membrane"/>
    <property type="evidence" value="ECO:0007669"/>
    <property type="project" value="UniProtKB-SubCell"/>
</dbReference>
<keyword evidence="6 8" id="KW-1133">Transmembrane helix</keyword>
<dbReference type="InterPro" id="IPR027463">
    <property type="entry name" value="AcrB_DN_DC_subdom"/>
</dbReference>
<keyword evidence="4" id="KW-1003">Cell membrane</keyword>
<dbReference type="PANTHER" id="PTHR32063">
    <property type="match status" value="1"/>
</dbReference>
<dbReference type="InterPro" id="IPR001036">
    <property type="entry name" value="Acrflvin-R"/>
</dbReference>
<keyword evidence="5 8" id="KW-0812">Transmembrane</keyword>
<feature type="transmembrane region" description="Helical" evidence="8">
    <location>
        <begin position="883"/>
        <end position="903"/>
    </location>
</feature>
<dbReference type="Proteomes" id="UP000031599">
    <property type="component" value="Unassembled WGS sequence"/>
</dbReference>
<evidence type="ECO:0000256" key="8">
    <source>
        <dbReference type="SAM" id="Phobius"/>
    </source>
</evidence>
<dbReference type="AlphaFoldDB" id="A0A0C2D046"/>
<feature type="transmembrane region" description="Helical" evidence="8">
    <location>
        <begin position="385"/>
        <end position="411"/>
    </location>
</feature>
<keyword evidence="7 8" id="KW-0472">Membrane</keyword>
<evidence type="ECO:0000256" key="2">
    <source>
        <dbReference type="ARBA" id="ARBA00010942"/>
    </source>
</evidence>
<dbReference type="GO" id="GO:0042910">
    <property type="term" value="F:xenobiotic transmembrane transporter activity"/>
    <property type="evidence" value="ECO:0007669"/>
    <property type="project" value="TreeGrafter"/>
</dbReference>
<dbReference type="Gene3D" id="3.30.70.1430">
    <property type="entry name" value="Multidrug efflux transporter AcrB pore domain"/>
    <property type="match status" value="2"/>
</dbReference>
<feature type="transmembrane region" description="Helical" evidence="8">
    <location>
        <begin position="432"/>
        <end position="453"/>
    </location>
</feature>
<comment type="similarity">
    <text evidence="2">Belongs to the resistance-nodulation-cell division (RND) (TC 2.A.6) family.</text>
</comment>
<dbReference type="GO" id="GO:0008324">
    <property type="term" value="F:monoatomic cation transmembrane transporter activity"/>
    <property type="evidence" value="ECO:0007669"/>
    <property type="project" value="InterPro"/>
</dbReference>
<evidence type="ECO:0000256" key="4">
    <source>
        <dbReference type="ARBA" id="ARBA00022475"/>
    </source>
</evidence>
<feature type="transmembrane region" description="Helical" evidence="8">
    <location>
        <begin position="359"/>
        <end position="379"/>
    </location>
</feature>
<dbReference type="SUPFAM" id="SSF82693">
    <property type="entry name" value="Multidrug efflux transporter AcrB pore domain, PN1, PN2, PC1 and PC2 subdomains"/>
    <property type="match status" value="3"/>
</dbReference>
<comment type="caution">
    <text evidence="9">The sequence shown here is derived from an EMBL/GenBank/DDBJ whole genome shotgun (WGS) entry which is preliminary data.</text>
</comment>
<evidence type="ECO:0000313" key="10">
    <source>
        <dbReference type="Proteomes" id="UP000031599"/>
    </source>
</evidence>
<organism evidence="9 10">
    <name type="scientific">Enhygromyxa salina</name>
    <dbReference type="NCBI Taxonomy" id="215803"/>
    <lineage>
        <taxon>Bacteria</taxon>
        <taxon>Pseudomonadati</taxon>
        <taxon>Myxococcota</taxon>
        <taxon>Polyangia</taxon>
        <taxon>Nannocystales</taxon>
        <taxon>Nannocystaceae</taxon>
        <taxon>Enhygromyxa</taxon>
    </lineage>
</organism>
<feature type="transmembrane region" description="Helical" evidence="8">
    <location>
        <begin position="12"/>
        <end position="29"/>
    </location>
</feature>
<evidence type="ECO:0000256" key="7">
    <source>
        <dbReference type="ARBA" id="ARBA00023136"/>
    </source>
</evidence>
<comment type="subcellular location">
    <subcellularLocation>
        <location evidence="1">Cell membrane</location>
        <topology evidence="1">Multi-pass membrane protein</topology>
    </subcellularLocation>
</comment>
<feature type="transmembrane region" description="Helical" evidence="8">
    <location>
        <begin position="333"/>
        <end position="352"/>
    </location>
</feature>
<feature type="transmembrane region" description="Helical" evidence="8">
    <location>
        <begin position="909"/>
        <end position="933"/>
    </location>
</feature>
<evidence type="ECO:0000313" key="9">
    <source>
        <dbReference type="EMBL" id="KIG13527.1"/>
    </source>
</evidence>
<evidence type="ECO:0000256" key="6">
    <source>
        <dbReference type="ARBA" id="ARBA00022989"/>
    </source>
</evidence>
<gene>
    <name evidence="9" type="ORF">DB30_07975</name>
</gene>
<accession>A0A0C2D046</accession>
<dbReference type="Gene3D" id="3.30.70.1320">
    <property type="entry name" value="Multidrug efflux transporter AcrB pore domain like"/>
    <property type="match status" value="1"/>
</dbReference>
<feature type="transmembrane region" description="Helical" evidence="8">
    <location>
        <begin position="954"/>
        <end position="974"/>
    </location>
</feature>
<dbReference type="SUPFAM" id="SSF82866">
    <property type="entry name" value="Multidrug efflux transporter AcrB transmembrane domain"/>
    <property type="match status" value="2"/>
</dbReference>
<dbReference type="SUPFAM" id="SSF82714">
    <property type="entry name" value="Multidrug efflux transporter AcrB TolC docking domain, DN and DC subdomains"/>
    <property type="match status" value="2"/>
</dbReference>
<dbReference type="Gene3D" id="3.30.2090.10">
    <property type="entry name" value="Multidrug efflux transporter AcrB TolC docking domain, DN and DC subdomains"/>
    <property type="match status" value="2"/>
</dbReference>
<reference evidence="9 10" key="1">
    <citation type="submission" date="2014-12" db="EMBL/GenBank/DDBJ databases">
        <title>Genome assembly of Enhygromyxa salina DSM 15201.</title>
        <authorList>
            <person name="Sharma G."/>
            <person name="Subramanian S."/>
        </authorList>
    </citation>
    <scope>NUCLEOTIDE SEQUENCE [LARGE SCALE GENOMIC DNA]</scope>
    <source>
        <strain evidence="9 10">DSM 15201</strain>
    </source>
</reference>
<feature type="transmembrane region" description="Helical" evidence="8">
    <location>
        <begin position="857"/>
        <end position="876"/>
    </location>
</feature>